<dbReference type="PANTHER" id="PTHR33064">
    <property type="entry name" value="POL PROTEIN"/>
    <property type="match status" value="1"/>
</dbReference>
<sequence>MWMRFIHEVLKGLDYCFIYLDDILIASTDANSHKKHAREVLQRLDDYGLTINASKCKFRCSEVPFVGYLVNKDSILLLPEKVAFISNYKQPTTDRDLRKFRVF</sequence>
<dbReference type="FunFam" id="3.30.70.270:FF:000003">
    <property type="entry name" value="Transposon Ty3-G Gag-Pol polyprotein"/>
    <property type="match status" value="1"/>
</dbReference>
<feature type="domain" description="Reverse transcriptase" evidence="1">
    <location>
        <begin position="1"/>
        <end position="70"/>
    </location>
</feature>
<accession>A0A8X6ISH5</accession>
<dbReference type="PROSITE" id="PS50878">
    <property type="entry name" value="RT_POL"/>
    <property type="match status" value="1"/>
</dbReference>
<comment type="caution">
    <text evidence="2">The sequence shown here is derived from an EMBL/GenBank/DDBJ whole genome shotgun (WGS) entry which is preliminary data.</text>
</comment>
<dbReference type="EMBL" id="BMAO01006660">
    <property type="protein sequence ID" value="GFR10275.1"/>
    <property type="molecule type" value="Genomic_DNA"/>
</dbReference>
<dbReference type="AlphaFoldDB" id="A0A8X6ISH5"/>
<dbReference type="PANTHER" id="PTHR33064:SF37">
    <property type="entry name" value="RIBONUCLEASE H"/>
    <property type="match status" value="1"/>
</dbReference>
<evidence type="ECO:0000313" key="3">
    <source>
        <dbReference type="Proteomes" id="UP000887116"/>
    </source>
</evidence>
<dbReference type="Proteomes" id="UP000887116">
    <property type="component" value="Unassembled WGS sequence"/>
</dbReference>
<reference evidence="2" key="1">
    <citation type="submission" date="2020-07" db="EMBL/GenBank/DDBJ databases">
        <title>Multicomponent nature underlies the extraordinary mechanical properties of spider dragline silk.</title>
        <authorList>
            <person name="Kono N."/>
            <person name="Nakamura H."/>
            <person name="Mori M."/>
            <person name="Yoshida Y."/>
            <person name="Ohtoshi R."/>
            <person name="Malay A.D."/>
            <person name="Moran D.A.P."/>
            <person name="Tomita M."/>
            <person name="Numata K."/>
            <person name="Arakawa K."/>
        </authorList>
    </citation>
    <scope>NUCLEOTIDE SEQUENCE</scope>
</reference>
<dbReference type="Gene3D" id="3.30.70.270">
    <property type="match status" value="1"/>
</dbReference>
<dbReference type="InterPro" id="IPR043502">
    <property type="entry name" value="DNA/RNA_pol_sf"/>
</dbReference>
<dbReference type="GO" id="GO:0071897">
    <property type="term" value="P:DNA biosynthetic process"/>
    <property type="evidence" value="ECO:0007669"/>
    <property type="project" value="UniProtKB-ARBA"/>
</dbReference>
<dbReference type="Pfam" id="PF00078">
    <property type="entry name" value="RVT_1"/>
    <property type="match status" value="1"/>
</dbReference>
<proteinExistence type="predicted"/>
<dbReference type="SUPFAM" id="SSF56672">
    <property type="entry name" value="DNA/RNA polymerases"/>
    <property type="match status" value="1"/>
</dbReference>
<evidence type="ECO:0000259" key="1">
    <source>
        <dbReference type="PROSITE" id="PS50878"/>
    </source>
</evidence>
<name>A0A8X6ISH5_TRICU</name>
<protein>
    <submittedName>
        <fullName evidence="2">Putative gag-pol protein</fullName>
    </submittedName>
</protein>
<dbReference type="InterPro" id="IPR043128">
    <property type="entry name" value="Rev_trsase/Diguanyl_cyclase"/>
</dbReference>
<dbReference type="InterPro" id="IPR051320">
    <property type="entry name" value="Viral_Replic_Matur_Polypro"/>
</dbReference>
<dbReference type="InterPro" id="IPR000477">
    <property type="entry name" value="RT_dom"/>
</dbReference>
<gene>
    <name evidence="2" type="ORF">TNCT_140771</name>
</gene>
<organism evidence="2 3">
    <name type="scientific">Trichonephila clavata</name>
    <name type="common">Joro spider</name>
    <name type="synonym">Nephila clavata</name>
    <dbReference type="NCBI Taxonomy" id="2740835"/>
    <lineage>
        <taxon>Eukaryota</taxon>
        <taxon>Metazoa</taxon>
        <taxon>Ecdysozoa</taxon>
        <taxon>Arthropoda</taxon>
        <taxon>Chelicerata</taxon>
        <taxon>Arachnida</taxon>
        <taxon>Araneae</taxon>
        <taxon>Araneomorphae</taxon>
        <taxon>Entelegynae</taxon>
        <taxon>Araneoidea</taxon>
        <taxon>Nephilidae</taxon>
        <taxon>Trichonephila</taxon>
    </lineage>
</organism>
<keyword evidence="3" id="KW-1185">Reference proteome</keyword>
<dbReference type="OrthoDB" id="6426130at2759"/>
<evidence type="ECO:0000313" key="2">
    <source>
        <dbReference type="EMBL" id="GFR10275.1"/>
    </source>
</evidence>